<proteinExistence type="predicted"/>
<dbReference type="PANTHER" id="PTHR21015:SF22">
    <property type="entry name" value="GLYCOSYLTRANSFERASE"/>
    <property type="match status" value="1"/>
</dbReference>
<dbReference type="AlphaFoldDB" id="A0A845DVS3"/>
<keyword evidence="5" id="KW-0378">Hydrolase</keyword>
<dbReference type="InterPro" id="IPR007235">
    <property type="entry name" value="Glyco_trans_28_C"/>
</dbReference>
<dbReference type="SUPFAM" id="SSF53756">
    <property type="entry name" value="UDP-Glycosyltransferase/glycogen phosphorylase"/>
    <property type="match status" value="1"/>
</dbReference>
<gene>
    <name evidence="5" type="primary">pseG</name>
    <name evidence="5" type="ORF">GLW04_16550</name>
</gene>
<dbReference type="GO" id="GO:0016758">
    <property type="term" value="F:hexosyltransferase activity"/>
    <property type="evidence" value="ECO:0007669"/>
    <property type="project" value="InterPro"/>
</dbReference>
<dbReference type="InterPro" id="IPR020023">
    <property type="entry name" value="PseG"/>
</dbReference>
<protein>
    <submittedName>
        <fullName evidence="5">UDP-2,4-diacetamido-2,4, 6-trideoxy-beta-L-altropyranose hydrolase</fullName>
        <ecNumber evidence="5">3.6.1.57</ecNumber>
    </submittedName>
</protein>
<evidence type="ECO:0000259" key="4">
    <source>
        <dbReference type="Pfam" id="PF04101"/>
    </source>
</evidence>
<dbReference type="NCBIfam" id="TIGR03590">
    <property type="entry name" value="PseG"/>
    <property type="match status" value="1"/>
</dbReference>
<dbReference type="GO" id="GO:0016787">
    <property type="term" value="F:hydrolase activity"/>
    <property type="evidence" value="ECO:0007669"/>
    <property type="project" value="UniProtKB-KW"/>
</dbReference>
<evidence type="ECO:0000256" key="2">
    <source>
        <dbReference type="PIRSR" id="PIRSR620023-1"/>
    </source>
</evidence>
<dbReference type="PANTHER" id="PTHR21015">
    <property type="entry name" value="UDP-N-ACETYLGLUCOSAMINE--N-ACETYLMURAMYL-(PENTAPEPTIDE) PYROPHOSPHORYL-UNDECAPRENOL N-ACETYLGLUCOSAMINE TRANSFERASE 1"/>
    <property type="match status" value="1"/>
</dbReference>
<dbReference type="Proteomes" id="UP000460949">
    <property type="component" value="Unassembled WGS sequence"/>
</dbReference>
<comment type="caution">
    <text evidence="5">The sequence shown here is derived from an EMBL/GenBank/DDBJ whole genome shotgun (WGS) entry which is preliminary data.</text>
</comment>
<feature type="binding site" evidence="3">
    <location>
        <position position="159"/>
    </location>
    <ligand>
        <name>substrate</name>
    </ligand>
</feature>
<dbReference type="RefSeq" id="WP_160839286.1">
    <property type="nucleotide sequence ID" value="NZ_WMET01000005.1"/>
</dbReference>
<organism evidence="5 6">
    <name type="scientific">Halobacillus litoralis</name>
    <dbReference type="NCBI Taxonomy" id="45668"/>
    <lineage>
        <taxon>Bacteria</taxon>
        <taxon>Bacillati</taxon>
        <taxon>Bacillota</taxon>
        <taxon>Bacilli</taxon>
        <taxon>Bacillales</taxon>
        <taxon>Bacillaceae</taxon>
        <taxon>Halobacillus</taxon>
    </lineage>
</organism>
<dbReference type="EMBL" id="WMET01000005">
    <property type="protein sequence ID" value="MYL21516.1"/>
    <property type="molecule type" value="Genomic_DNA"/>
</dbReference>
<keyword evidence="1" id="KW-0472">Membrane</keyword>
<evidence type="ECO:0000313" key="5">
    <source>
        <dbReference type="EMBL" id="MYL21516.1"/>
    </source>
</evidence>
<name>A0A845DVS3_9BACI</name>
<feature type="active site" description="Proton acceptor" evidence="2">
    <location>
        <position position="17"/>
    </location>
</feature>
<evidence type="ECO:0000256" key="3">
    <source>
        <dbReference type="PIRSR" id="PIRSR620023-2"/>
    </source>
</evidence>
<accession>A0A845DVS3</accession>
<evidence type="ECO:0000256" key="1">
    <source>
        <dbReference type="ARBA" id="ARBA00023136"/>
    </source>
</evidence>
<reference evidence="5 6" key="1">
    <citation type="submission" date="2019-11" db="EMBL/GenBank/DDBJ databases">
        <title>Genome sequences of 17 halophilic strains isolated from different environments.</title>
        <authorList>
            <person name="Furrow R.E."/>
        </authorList>
    </citation>
    <scope>NUCLEOTIDE SEQUENCE [LARGE SCALE GENOMIC DNA]</scope>
    <source>
        <strain evidence="5 6">22511_23_Filter</strain>
    </source>
</reference>
<feature type="binding site" evidence="3">
    <location>
        <position position="257"/>
    </location>
    <ligand>
        <name>substrate</name>
    </ligand>
</feature>
<dbReference type="Gene3D" id="3.40.50.11190">
    <property type="match status" value="1"/>
</dbReference>
<sequence length="353" mass="40044">MRAAVRADASVQWGTGHMMRCLTLAEELRDRGSEVFFICRSCPEGLRKMAEHRSFSVHLLEDDGEFSFTKDAEQTKELLQSLPPVDWLIVDHYQLDARWEKILKPLVKRLMVIDDLADRPHLCDVLLDQNAYTNLHERYNQWVPPSAVQLLGPEYLLLRKEFLQAGQRRRSMIRHLLISFGGTDPSGQTMKAMEAVQHLTALTVTIVIGGANEKRQTIQQYASRFPHMTLHVQTSHMAQLMEKADLVIGAGGSSIWECCYMNLPVVVIQTAANQRETIDALRKKQAIRYVGKAEEVHVDRLRAAVETLVQHPDAAREMADRFSRIMEAYRPGRAADCLLNWNNSPESSGGKKG</sequence>
<evidence type="ECO:0000313" key="6">
    <source>
        <dbReference type="Proteomes" id="UP000460949"/>
    </source>
</evidence>
<dbReference type="Gene3D" id="3.40.50.2000">
    <property type="entry name" value="Glycogen Phosphorylase B"/>
    <property type="match status" value="1"/>
</dbReference>
<dbReference type="Pfam" id="PF04101">
    <property type="entry name" value="Glyco_tran_28_C"/>
    <property type="match status" value="1"/>
</dbReference>
<dbReference type="EC" id="3.6.1.57" evidence="5"/>
<feature type="domain" description="Glycosyl transferase family 28 C-terminal" evidence="4">
    <location>
        <begin position="180"/>
        <end position="322"/>
    </location>
</feature>